<dbReference type="SUPFAM" id="SSF53474">
    <property type="entry name" value="alpha/beta-Hydrolases"/>
    <property type="match status" value="1"/>
</dbReference>
<dbReference type="Pfam" id="PF00561">
    <property type="entry name" value="Abhydrolase_1"/>
    <property type="match status" value="1"/>
</dbReference>
<gene>
    <name evidence="2" type="ORF">METZ01_LOCUS85596</name>
</gene>
<dbReference type="PIRSF" id="PIRSF000443">
    <property type="entry name" value="Homoser_Ac_trans"/>
    <property type="match status" value="1"/>
</dbReference>
<dbReference type="InterPro" id="IPR000073">
    <property type="entry name" value="AB_hydrolase_1"/>
</dbReference>
<dbReference type="PANTHER" id="PTHR32268:SF15">
    <property type="entry name" value="HOMOSERINE ACETYLTRANSFERASE FAMILY PROTEIN (AFU_ORTHOLOGUE AFUA_1G15350)"/>
    <property type="match status" value="1"/>
</dbReference>
<feature type="domain" description="AB hydrolase-1" evidence="1">
    <location>
        <begin position="55"/>
        <end position="307"/>
    </location>
</feature>
<dbReference type="GO" id="GO:0016747">
    <property type="term" value="F:acyltransferase activity, transferring groups other than amino-acyl groups"/>
    <property type="evidence" value="ECO:0007669"/>
    <property type="project" value="InterPro"/>
</dbReference>
<dbReference type="EMBL" id="UINC01007334">
    <property type="protein sequence ID" value="SVA32742.1"/>
    <property type="molecule type" value="Genomic_DNA"/>
</dbReference>
<protein>
    <recommendedName>
        <fullName evidence="1">AB hydrolase-1 domain-containing protein</fullName>
    </recommendedName>
</protein>
<proteinExistence type="predicted"/>
<name>A0A381UX76_9ZZZZ</name>
<evidence type="ECO:0000259" key="1">
    <source>
        <dbReference type="Pfam" id="PF00561"/>
    </source>
</evidence>
<dbReference type="AlphaFoldDB" id="A0A381UX76"/>
<sequence length="340" mass="37456">MQTGQFKLGNFQTQSGNVLQDACLSYETHGELSADKSNAIVYPTWYTGTHEDNRGAIGVGKALDPERYFIIVPDMFCNGLSSSPSNTNPPQDRGRFPSITPYDNVIAQHRLCGEHFGLEQLQLVVGFSMSAQQAFHWAALFPEMVKAIAPICGTSKTSPHNLLFLEGIKRALTADASWANGDYVDPPENGLRAFTTVYASWAFSQTFYREGLHLTVGGQHFDSMAEFLEFFHGIFARHDANNLLGMLETWQLADVSNHSKFGGDWRAALSSITCPAIVLPSKTDLYFPPEDNEVEVSMMPSAELRVIPSVYGHAAGFPGLSTAEDDEFIDDALRELLSQS</sequence>
<accession>A0A381UX76</accession>
<dbReference type="NCBIfam" id="NF005757">
    <property type="entry name" value="PRK07581.1"/>
    <property type="match status" value="1"/>
</dbReference>
<dbReference type="PANTHER" id="PTHR32268">
    <property type="entry name" value="HOMOSERINE O-ACETYLTRANSFERASE"/>
    <property type="match status" value="1"/>
</dbReference>
<reference evidence="2" key="1">
    <citation type="submission" date="2018-05" db="EMBL/GenBank/DDBJ databases">
        <authorList>
            <person name="Lanie J.A."/>
            <person name="Ng W.-L."/>
            <person name="Kazmierczak K.M."/>
            <person name="Andrzejewski T.M."/>
            <person name="Davidsen T.M."/>
            <person name="Wayne K.J."/>
            <person name="Tettelin H."/>
            <person name="Glass J.I."/>
            <person name="Rusch D."/>
            <person name="Podicherti R."/>
            <person name="Tsui H.-C.T."/>
            <person name="Winkler M.E."/>
        </authorList>
    </citation>
    <scope>NUCLEOTIDE SEQUENCE</scope>
</reference>
<organism evidence="2">
    <name type="scientific">marine metagenome</name>
    <dbReference type="NCBI Taxonomy" id="408172"/>
    <lineage>
        <taxon>unclassified sequences</taxon>
        <taxon>metagenomes</taxon>
        <taxon>ecological metagenomes</taxon>
    </lineage>
</organism>
<evidence type="ECO:0000313" key="2">
    <source>
        <dbReference type="EMBL" id="SVA32742.1"/>
    </source>
</evidence>
<dbReference type="InterPro" id="IPR008220">
    <property type="entry name" value="HAT_MetX-like"/>
</dbReference>
<dbReference type="Gene3D" id="3.40.50.1820">
    <property type="entry name" value="alpha/beta hydrolase"/>
    <property type="match status" value="1"/>
</dbReference>
<dbReference type="InterPro" id="IPR029058">
    <property type="entry name" value="AB_hydrolase_fold"/>
</dbReference>